<evidence type="ECO:0000313" key="2">
    <source>
        <dbReference type="EMBL" id="MFB9768882.1"/>
    </source>
</evidence>
<organism evidence="2 3">
    <name type="scientific">Lactiplantibacillus modestisalitolerans</name>
    <dbReference type="NCBI Taxonomy" id="1457219"/>
    <lineage>
        <taxon>Bacteria</taxon>
        <taxon>Bacillati</taxon>
        <taxon>Bacillota</taxon>
        <taxon>Bacilli</taxon>
        <taxon>Lactobacillales</taxon>
        <taxon>Lactobacillaceae</taxon>
        <taxon>Lactiplantibacillus</taxon>
    </lineage>
</organism>
<protein>
    <submittedName>
        <fullName evidence="2">Uncharacterized protein</fullName>
    </submittedName>
</protein>
<sequence>MANSKVSAIFFLLLYASLLYFVFTMNNMVAMYIMAIGMFLEACEGVYCNFFKHH</sequence>
<comment type="caution">
    <text evidence="2">The sequence shown here is derived from an EMBL/GenBank/DDBJ whole genome shotgun (WGS) entry which is preliminary data.</text>
</comment>
<reference evidence="2 3" key="1">
    <citation type="submission" date="2024-09" db="EMBL/GenBank/DDBJ databases">
        <authorList>
            <person name="Sun Q."/>
            <person name="Mori K."/>
        </authorList>
    </citation>
    <scope>NUCLEOTIDE SEQUENCE [LARGE SCALE GENOMIC DNA]</scope>
    <source>
        <strain evidence="2 3">TBRC 4576</strain>
    </source>
</reference>
<feature type="transmembrane region" description="Helical" evidence="1">
    <location>
        <begin position="29"/>
        <end position="50"/>
    </location>
</feature>
<evidence type="ECO:0000313" key="3">
    <source>
        <dbReference type="Proteomes" id="UP001589691"/>
    </source>
</evidence>
<dbReference type="EMBL" id="JBHLZY010000006">
    <property type="protein sequence ID" value="MFB9768882.1"/>
    <property type="molecule type" value="Genomic_DNA"/>
</dbReference>
<feature type="transmembrane region" description="Helical" evidence="1">
    <location>
        <begin position="7"/>
        <end position="23"/>
    </location>
</feature>
<proteinExistence type="predicted"/>
<dbReference type="Proteomes" id="UP001589691">
    <property type="component" value="Unassembled WGS sequence"/>
</dbReference>
<keyword evidence="3" id="KW-1185">Reference proteome</keyword>
<keyword evidence="1" id="KW-1133">Transmembrane helix</keyword>
<accession>A0ABV5WSJ7</accession>
<keyword evidence="1" id="KW-0812">Transmembrane</keyword>
<evidence type="ECO:0000256" key="1">
    <source>
        <dbReference type="SAM" id="Phobius"/>
    </source>
</evidence>
<name>A0ABV5WSJ7_9LACO</name>
<keyword evidence="1" id="KW-0472">Membrane</keyword>
<gene>
    <name evidence="2" type="ORF">ACFFLI_03220</name>
</gene>
<dbReference type="RefSeq" id="WP_137643564.1">
    <property type="nucleotide sequence ID" value="NZ_BJEA01000020.1"/>
</dbReference>